<feature type="domain" description="Schlafen group 3-like DNA/RNA helicase" evidence="1">
    <location>
        <begin position="261"/>
        <end position="605"/>
    </location>
</feature>
<proteinExistence type="predicted"/>
<evidence type="ECO:0000313" key="3">
    <source>
        <dbReference type="Proteomes" id="UP000033121"/>
    </source>
</evidence>
<dbReference type="InterPro" id="IPR018647">
    <property type="entry name" value="SLFN_3-like_DNA/RNA_helicase"/>
</dbReference>
<reference evidence="2 3" key="1">
    <citation type="submission" date="2015-04" db="EMBL/GenBank/DDBJ databases">
        <title>Whole genome shotgun sequence of Flavihumibacter petaseus NBRC 106054.</title>
        <authorList>
            <person name="Miyazawa S."/>
            <person name="Hosoyama A."/>
            <person name="Hashimoto M."/>
            <person name="Noguchi M."/>
            <person name="Tsuchikane K."/>
            <person name="Ohji S."/>
            <person name="Yamazoe A."/>
            <person name="Ichikawa N."/>
            <person name="Kimura A."/>
            <person name="Fujita N."/>
        </authorList>
    </citation>
    <scope>NUCLEOTIDE SEQUENCE [LARGE SCALE GENOMIC DNA]</scope>
    <source>
        <strain evidence="2 3">NBRC 106054</strain>
    </source>
</reference>
<gene>
    <name evidence="2" type="ORF">FPE01S_01_13340</name>
</gene>
<organism evidence="2 3">
    <name type="scientific">Flavihumibacter petaseus NBRC 106054</name>
    <dbReference type="NCBI Taxonomy" id="1220578"/>
    <lineage>
        <taxon>Bacteria</taxon>
        <taxon>Pseudomonadati</taxon>
        <taxon>Bacteroidota</taxon>
        <taxon>Chitinophagia</taxon>
        <taxon>Chitinophagales</taxon>
        <taxon>Chitinophagaceae</taxon>
        <taxon>Flavihumibacter</taxon>
    </lineage>
</organism>
<accession>A0A0E9MYY2</accession>
<dbReference type="RefSeq" id="WP_046368030.1">
    <property type="nucleotide sequence ID" value="NZ_BBWV01000001.1"/>
</dbReference>
<dbReference type="SUPFAM" id="SSF52540">
    <property type="entry name" value="P-loop containing nucleoside triphosphate hydrolases"/>
    <property type="match status" value="2"/>
</dbReference>
<evidence type="ECO:0000259" key="1">
    <source>
        <dbReference type="Pfam" id="PF09848"/>
    </source>
</evidence>
<dbReference type="InterPro" id="IPR027417">
    <property type="entry name" value="P-loop_NTPase"/>
</dbReference>
<name>A0A0E9MYY2_9BACT</name>
<dbReference type="AlphaFoldDB" id="A0A0E9MYY2"/>
<dbReference type="EMBL" id="BBWV01000001">
    <property type="protein sequence ID" value="GAO42320.1"/>
    <property type="molecule type" value="Genomic_DNA"/>
</dbReference>
<protein>
    <recommendedName>
        <fullName evidence="1">Schlafen group 3-like DNA/RNA helicase domain-containing protein</fullName>
    </recommendedName>
</protein>
<dbReference type="Gene3D" id="3.40.50.300">
    <property type="entry name" value="P-loop containing nucleotide triphosphate hydrolases"/>
    <property type="match status" value="1"/>
</dbReference>
<dbReference type="Proteomes" id="UP000033121">
    <property type="component" value="Unassembled WGS sequence"/>
</dbReference>
<evidence type="ECO:0000313" key="2">
    <source>
        <dbReference type="EMBL" id="GAO42320.1"/>
    </source>
</evidence>
<comment type="caution">
    <text evidence="2">The sequence shown here is derived from an EMBL/GenBank/DDBJ whole genome shotgun (WGS) entry which is preliminary data.</text>
</comment>
<keyword evidence="3" id="KW-1185">Reference proteome</keyword>
<dbReference type="Pfam" id="PF09848">
    <property type="entry name" value="SLFN-g3_helicase"/>
    <property type="match status" value="1"/>
</dbReference>
<sequence length="634" mass="71992">MIVYQNRKSTFLEDILSNQIEVIIAQAVKKQLGFGTTENEIESWKYSLQYMNNILADAEIPSDCWVSIEYRIPQTSKRVDFIITGVNELGKEHAVIIELKQWSSAQLTTKDAVVITWLGKREREVSHPSYQAWSYAALLQGFNETVYNESIELKPCAYLHNYERDGIIDNSFYQDYIAKAPLFLRSDALELRKFIKQFIRYGDKNKILYRIDSGKIKPSKSLADSLAKMLKGAKEFVLIDDQKIVFETAIALAKQSSGNNKKLLIVEGGPGTGKTVVAINLLVALTQAGLLSQYVTKNAAPRAVYESVLTGTLRKTHISNLFKGSGAFVDAAENTFDCLIVDEAHRLNEKSGLYGNLGTNQVREIINASRFSVFFIDEDQRVTLNDIGQKAEIRAWAERLGVQVYETDLQSQFRCNGSDGYLAWLDHLLQIRPTANDTLDRGEYDFRVCDSPNELRKLIEEQNNRNKARVVAGYCWDWNSKKNPLAWDIVIPEHDFRMRWNLADYGSLWLIDPDSVSEAGCIHTCQGLELDYVGVILGPDLVVRNGRVVTEPAKRSKMDKSIFGWKKRLVEDNESGSRFLDQIIRNTYRTLMTRGMKGCYVWSADPATNEWLKRSISNNGYKQEDGVLSLVAEE</sequence>
<dbReference type="OrthoDB" id="9759819at2"/>